<protein>
    <recommendedName>
        <fullName evidence="8">Peptidase M50 domain-containing protein</fullName>
    </recommendedName>
</protein>
<dbReference type="Gene3D" id="2.40.30.170">
    <property type="match status" value="1"/>
</dbReference>
<feature type="transmembrane region" description="Helical" evidence="7">
    <location>
        <begin position="263"/>
        <end position="284"/>
    </location>
</feature>
<feature type="transmembrane region" description="Helical" evidence="7">
    <location>
        <begin position="194"/>
        <end position="214"/>
    </location>
</feature>
<evidence type="ECO:0000313" key="10">
    <source>
        <dbReference type="Proteomes" id="UP000228987"/>
    </source>
</evidence>
<sequence length="716" mass="82097">MGGHLAALKSVQQPAQQKQVALPEIRQDLALYPAEHDIDGAPLWHLHDPLANKYYRMNDRDVELLALFGQKATKNLKRLNQLVIGNKVDKEELEELEQFLRMNNLVKGDAAQLNIYQTQLDKANQAVDWFTKYIRKPLFFRFPLWNPDKFLDKTILNLSWLGHKATLYIFAIITLLGIYLFSRQVDEFFTTFQYFFSWSGMVIYVLALAFSKICHEFGHAYVAKAYGCKVPMFGVALMMGWPVLYTDTTDSWKIASRKKRMQIGAAGVAVELVIASLSLFLWSISPEGSIKSALFLLSTTTWLMSIFVNFNPLMRFDGYYLMSDLLRVPNLESRSFNMAKWWLRERLFGCGIEPPEHFRPILVMYAYCVWVYRFFLFLGITYVVYTMFFKVLGVALFISTLISFLVKPVVKEIMVWWEMRDKIKWNYRAARSSVIFLIILGLIFIPWQKNVPVAAVMRGQIADLYVPEAGQLLSMPYLNRDEVEEADILFEITSPLLERDIEQATSRYTELRWTQASQGFNNSLRSQARVVNSELITQNEILRGLLEKNQQLIIRAPLSGRIVDVASDLQVGDWLSTGLKIATVVDTDNLEVVAYLEEGQLDRIELGMPAKFFPENIENGVLDAYVRSIDLVAVTELDNPYQASTFGGAVAVREDRDGTMNLVSSHYRIELGIYGTDEINTEKVVRGTVVIEGRASSFFNRVRKQFVAVFLRESGF</sequence>
<evidence type="ECO:0000256" key="3">
    <source>
        <dbReference type="ARBA" id="ARBA00007931"/>
    </source>
</evidence>
<evidence type="ECO:0000256" key="7">
    <source>
        <dbReference type="SAM" id="Phobius"/>
    </source>
</evidence>
<dbReference type="InterPro" id="IPR001193">
    <property type="entry name" value="MBTPS2"/>
</dbReference>
<comment type="cofactor">
    <cofactor evidence="1">
        <name>Zn(2+)</name>
        <dbReference type="ChEBI" id="CHEBI:29105"/>
    </cofactor>
</comment>
<dbReference type="PANTHER" id="PTHR13325:SF3">
    <property type="entry name" value="MEMBRANE-BOUND TRANSCRIPTION FACTOR SITE-2 PROTEASE"/>
    <property type="match status" value="1"/>
</dbReference>
<feature type="transmembrane region" description="Helical" evidence="7">
    <location>
        <begin position="391"/>
        <end position="410"/>
    </location>
</feature>
<proteinExistence type="inferred from homology"/>
<feature type="transmembrane region" description="Helical" evidence="7">
    <location>
        <begin position="165"/>
        <end position="182"/>
    </location>
</feature>
<comment type="similarity">
    <text evidence="3">Belongs to the peptidase M50B family.</text>
</comment>
<comment type="caution">
    <text evidence="9">The sequence shown here is derived from an EMBL/GenBank/DDBJ whole genome shotgun (WGS) entry which is preliminary data.</text>
</comment>
<name>A0A2A5CA17_9GAMM</name>
<gene>
    <name evidence="9" type="ORF">COA71_10125</name>
</gene>
<dbReference type="PANTHER" id="PTHR13325">
    <property type="entry name" value="PROTEASE M50 MEMBRANE-BOUND TRANSCRIPTION FACTOR SITE 2 PROTEASE"/>
    <property type="match status" value="1"/>
</dbReference>
<dbReference type="GO" id="GO:0005737">
    <property type="term" value="C:cytoplasm"/>
    <property type="evidence" value="ECO:0007669"/>
    <property type="project" value="TreeGrafter"/>
</dbReference>
<dbReference type="GO" id="GO:0016020">
    <property type="term" value="C:membrane"/>
    <property type="evidence" value="ECO:0007669"/>
    <property type="project" value="InterPro"/>
</dbReference>
<evidence type="ECO:0000256" key="6">
    <source>
        <dbReference type="ARBA" id="ARBA00023136"/>
    </source>
</evidence>
<evidence type="ECO:0000256" key="5">
    <source>
        <dbReference type="ARBA" id="ARBA00022989"/>
    </source>
</evidence>
<keyword evidence="6 7" id="KW-0472">Membrane</keyword>
<dbReference type="AlphaFoldDB" id="A0A2A5CA17"/>
<dbReference type="GO" id="GO:0004222">
    <property type="term" value="F:metalloendopeptidase activity"/>
    <property type="evidence" value="ECO:0007669"/>
    <property type="project" value="InterPro"/>
</dbReference>
<dbReference type="GO" id="GO:0031293">
    <property type="term" value="P:membrane protein intracellular domain proteolysis"/>
    <property type="evidence" value="ECO:0007669"/>
    <property type="project" value="TreeGrafter"/>
</dbReference>
<feature type="transmembrane region" description="Helical" evidence="7">
    <location>
        <begin position="362"/>
        <end position="385"/>
    </location>
</feature>
<reference evidence="10" key="1">
    <citation type="submission" date="2017-08" db="EMBL/GenBank/DDBJ databases">
        <title>A dynamic microbial community with high functional redundancy inhabits the cold, oxic subseafloor aquifer.</title>
        <authorList>
            <person name="Tully B.J."/>
            <person name="Wheat C.G."/>
            <person name="Glazer B.T."/>
            <person name="Huber J.A."/>
        </authorList>
    </citation>
    <scope>NUCLEOTIDE SEQUENCE [LARGE SCALE GENOMIC DNA]</scope>
</reference>
<accession>A0A2A5CA17</accession>
<evidence type="ECO:0000259" key="8">
    <source>
        <dbReference type="Pfam" id="PF02163"/>
    </source>
</evidence>
<dbReference type="GO" id="GO:0012505">
    <property type="term" value="C:endomembrane system"/>
    <property type="evidence" value="ECO:0007669"/>
    <property type="project" value="UniProtKB-SubCell"/>
</dbReference>
<dbReference type="EMBL" id="NVWI01000008">
    <property type="protein sequence ID" value="PCJ40593.1"/>
    <property type="molecule type" value="Genomic_DNA"/>
</dbReference>
<keyword evidence="5 7" id="KW-1133">Transmembrane helix</keyword>
<evidence type="ECO:0000256" key="4">
    <source>
        <dbReference type="ARBA" id="ARBA00022692"/>
    </source>
</evidence>
<organism evidence="9 10">
    <name type="scientific">SAR86 cluster bacterium</name>
    <dbReference type="NCBI Taxonomy" id="2030880"/>
    <lineage>
        <taxon>Bacteria</taxon>
        <taxon>Pseudomonadati</taxon>
        <taxon>Pseudomonadota</taxon>
        <taxon>Gammaproteobacteria</taxon>
        <taxon>SAR86 cluster</taxon>
    </lineage>
</organism>
<evidence type="ECO:0000313" key="9">
    <source>
        <dbReference type="EMBL" id="PCJ40593.1"/>
    </source>
</evidence>
<feature type="transmembrane region" description="Helical" evidence="7">
    <location>
        <begin position="430"/>
        <end position="447"/>
    </location>
</feature>
<comment type="subcellular location">
    <subcellularLocation>
        <location evidence="2">Endomembrane system</location>
        <topology evidence="2">Multi-pass membrane protein</topology>
    </subcellularLocation>
</comment>
<dbReference type="Proteomes" id="UP000228987">
    <property type="component" value="Unassembled WGS sequence"/>
</dbReference>
<evidence type="ECO:0000256" key="2">
    <source>
        <dbReference type="ARBA" id="ARBA00004127"/>
    </source>
</evidence>
<feature type="transmembrane region" description="Helical" evidence="7">
    <location>
        <begin position="290"/>
        <end position="310"/>
    </location>
</feature>
<evidence type="ECO:0000256" key="1">
    <source>
        <dbReference type="ARBA" id="ARBA00001947"/>
    </source>
</evidence>
<keyword evidence="4 7" id="KW-0812">Transmembrane</keyword>
<dbReference type="Pfam" id="PF02163">
    <property type="entry name" value="Peptidase_M50"/>
    <property type="match status" value="1"/>
</dbReference>
<dbReference type="InterPro" id="IPR008915">
    <property type="entry name" value="Peptidase_M50"/>
</dbReference>
<feature type="domain" description="Peptidase M50" evidence="8">
    <location>
        <begin position="204"/>
        <end position="303"/>
    </location>
</feature>
<dbReference type="CDD" id="cd05709">
    <property type="entry name" value="S2P-M50"/>
    <property type="match status" value="1"/>
</dbReference>